<dbReference type="InterPro" id="IPR013785">
    <property type="entry name" value="Aldolase_TIM"/>
</dbReference>
<dbReference type="EMBL" id="CAETWZ010000016">
    <property type="protein sequence ID" value="CAB4367520.1"/>
    <property type="molecule type" value="Genomic_DNA"/>
</dbReference>
<evidence type="ECO:0000256" key="5">
    <source>
        <dbReference type="ARBA" id="ARBA00022432"/>
    </source>
</evidence>
<dbReference type="GO" id="GO:0005829">
    <property type="term" value="C:cytosol"/>
    <property type="evidence" value="ECO:0007669"/>
    <property type="project" value="TreeGrafter"/>
</dbReference>
<dbReference type="CDD" id="cd00311">
    <property type="entry name" value="TIM"/>
    <property type="match status" value="1"/>
</dbReference>
<organism evidence="10">
    <name type="scientific">freshwater metagenome</name>
    <dbReference type="NCBI Taxonomy" id="449393"/>
    <lineage>
        <taxon>unclassified sequences</taxon>
        <taxon>metagenomes</taxon>
        <taxon>ecological metagenomes</taxon>
    </lineage>
</organism>
<proteinExistence type="inferred from homology"/>
<evidence type="ECO:0000256" key="6">
    <source>
        <dbReference type="ARBA" id="ARBA00022490"/>
    </source>
</evidence>
<comment type="similarity">
    <text evidence="2">Belongs to the triosephosphate isomerase family.</text>
</comment>
<dbReference type="GO" id="GO:0019563">
    <property type="term" value="P:glycerol catabolic process"/>
    <property type="evidence" value="ECO:0007669"/>
    <property type="project" value="TreeGrafter"/>
</dbReference>
<accession>A0A6J6AFR2</accession>
<evidence type="ECO:0000256" key="3">
    <source>
        <dbReference type="ARBA" id="ARBA00011738"/>
    </source>
</evidence>
<dbReference type="HAMAP" id="MF_00147_B">
    <property type="entry name" value="TIM_B"/>
    <property type="match status" value="1"/>
</dbReference>
<dbReference type="GO" id="GO:0006096">
    <property type="term" value="P:glycolytic process"/>
    <property type="evidence" value="ECO:0007669"/>
    <property type="project" value="UniProtKB-KW"/>
</dbReference>
<dbReference type="InterPro" id="IPR000652">
    <property type="entry name" value="Triosephosphate_isomerase"/>
</dbReference>
<evidence type="ECO:0000256" key="8">
    <source>
        <dbReference type="ARBA" id="ARBA00023235"/>
    </source>
</evidence>
<evidence type="ECO:0000256" key="9">
    <source>
        <dbReference type="ARBA" id="ARBA00060517"/>
    </source>
</evidence>
<evidence type="ECO:0000256" key="1">
    <source>
        <dbReference type="ARBA" id="ARBA00004742"/>
    </source>
</evidence>
<keyword evidence="8" id="KW-0413">Isomerase</keyword>
<dbReference type="FunFam" id="3.20.20.70:FF:000020">
    <property type="entry name" value="Triosephosphate isomerase"/>
    <property type="match status" value="1"/>
</dbReference>
<dbReference type="GO" id="GO:0046166">
    <property type="term" value="P:glyceraldehyde-3-phosphate biosynthetic process"/>
    <property type="evidence" value="ECO:0007669"/>
    <property type="project" value="TreeGrafter"/>
</dbReference>
<keyword evidence="6" id="KW-0963">Cytoplasm</keyword>
<dbReference type="EC" id="5.3.1.1" evidence="4"/>
<evidence type="ECO:0000256" key="2">
    <source>
        <dbReference type="ARBA" id="ARBA00007422"/>
    </source>
</evidence>
<sequence length="262" mass="28488">MSNNQRRSLISGNWKMNQNHYEAIQCIQKLAYLVGKDDFAVVDVSIHPPFTDIRSVQTLIDADDLKFMLGAQNCHYENSGAFTGEVSPAFLAKLGTKYVICGHSERRELFGETDEMVQKKVAAVLANKMVPILCVGETLAERESGSTLEKVLGQLRSGLAKATPEQVASLVVAYEPIWAIGTGKTATTADAQEVCHAIRQEVGVLFGAETAATVRIQYGGSVKAANIAELMRQTDIDGALVGGASIDPDEFARIVQYRLHEE</sequence>
<dbReference type="NCBIfam" id="TIGR00419">
    <property type="entry name" value="tim"/>
    <property type="match status" value="1"/>
</dbReference>
<evidence type="ECO:0000313" key="10">
    <source>
        <dbReference type="EMBL" id="CAB4367520.1"/>
    </source>
</evidence>
<keyword evidence="7" id="KW-0324">Glycolysis</keyword>
<dbReference type="AlphaFoldDB" id="A0A6J6AFR2"/>
<evidence type="ECO:0000256" key="4">
    <source>
        <dbReference type="ARBA" id="ARBA00011940"/>
    </source>
</evidence>
<dbReference type="PROSITE" id="PS00171">
    <property type="entry name" value="TIM_1"/>
    <property type="match status" value="1"/>
</dbReference>
<dbReference type="SUPFAM" id="SSF51351">
    <property type="entry name" value="Triosephosphate isomerase (TIM)"/>
    <property type="match status" value="1"/>
</dbReference>
<gene>
    <name evidence="10" type="ORF">UFOPK4179_00303</name>
</gene>
<dbReference type="PANTHER" id="PTHR21139:SF42">
    <property type="entry name" value="TRIOSEPHOSPHATE ISOMERASE"/>
    <property type="match status" value="1"/>
</dbReference>
<protein>
    <recommendedName>
        <fullName evidence="4">triose-phosphate isomerase</fullName>
        <ecNumber evidence="4">5.3.1.1</ecNumber>
    </recommendedName>
</protein>
<dbReference type="GO" id="GO:0004807">
    <property type="term" value="F:triose-phosphate isomerase activity"/>
    <property type="evidence" value="ECO:0007669"/>
    <property type="project" value="UniProtKB-EC"/>
</dbReference>
<comment type="pathway">
    <text evidence="9">Carbohydrate degradation; glycolysis.</text>
</comment>
<name>A0A6J6AFR2_9ZZZZ</name>
<dbReference type="InterPro" id="IPR020861">
    <property type="entry name" value="Triosephosphate_isomerase_AS"/>
</dbReference>
<dbReference type="InterPro" id="IPR022896">
    <property type="entry name" value="TrioseP_Isoase_bac/euk"/>
</dbReference>
<reference evidence="10" key="1">
    <citation type="submission" date="2020-05" db="EMBL/GenBank/DDBJ databases">
        <authorList>
            <person name="Chiriac C."/>
            <person name="Salcher M."/>
            <person name="Ghai R."/>
            <person name="Kavagutti S V."/>
        </authorList>
    </citation>
    <scope>NUCLEOTIDE SEQUENCE</scope>
</reference>
<keyword evidence="5" id="KW-0312">Gluconeogenesis</keyword>
<dbReference type="GO" id="GO:0006094">
    <property type="term" value="P:gluconeogenesis"/>
    <property type="evidence" value="ECO:0007669"/>
    <property type="project" value="UniProtKB-KW"/>
</dbReference>
<comment type="pathway">
    <text evidence="1">Carbohydrate biosynthesis; gluconeogenesis.</text>
</comment>
<dbReference type="PANTHER" id="PTHR21139">
    <property type="entry name" value="TRIOSEPHOSPHATE ISOMERASE"/>
    <property type="match status" value="1"/>
</dbReference>
<dbReference type="Pfam" id="PF00121">
    <property type="entry name" value="TIM"/>
    <property type="match status" value="1"/>
</dbReference>
<dbReference type="Gene3D" id="3.20.20.70">
    <property type="entry name" value="Aldolase class I"/>
    <property type="match status" value="1"/>
</dbReference>
<comment type="subunit">
    <text evidence="3">Homodimer.</text>
</comment>
<evidence type="ECO:0000256" key="7">
    <source>
        <dbReference type="ARBA" id="ARBA00023152"/>
    </source>
</evidence>
<dbReference type="PROSITE" id="PS51440">
    <property type="entry name" value="TIM_2"/>
    <property type="match status" value="1"/>
</dbReference>
<dbReference type="InterPro" id="IPR035990">
    <property type="entry name" value="TIM_sf"/>
</dbReference>